<reference evidence="8 9" key="1">
    <citation type="submission" date="2024-09" db="EMBL/GenBank/DDBJ databases">
        <title>A chromosome-level genome assembly of Gray's grenadier anchovy, Coilia grayii.</title>
        <authorList>
            <person name="Fu Z."/>
        </authorList>
    </citation>
    <scope>NUCLEOTIDE SEQUENCE [LARGE SCALE GENOMIC DNA]</scope>
    <source>
        <strain evidence="8">G4</strain>
        <tissue evidence="8">Muscle</tissue>
    </source>
</reference>
<protein>
    <recommendedName>
        <fullName evidence="10">Fibronectin type-III domain-containing protein</fullName>
    </recommendedName>
</protein>
<dbReference type="PANTHER" id="PTHR25465:SF5">
    <property type="entry name" value="E3 UBIQUITIN_ISG15 LIGASE TRIM25-RELATED"/>
    <property type="match status" value="1"/>
</dbReference>
<gene>
    <name evidence="8" type="ORF">ACEWY4_024999</name>
</gene>
<dbReference type="SUPFAM" id="SSF57845">
    <property type="entry name" value="B-box zinc-binding domain"/>
    <property type="match status" value="1"/>
</dbReference>
<accession>A0ABD1IYC1</accession>
<dbReference type="GO" id="GO:0008270">
    <property type="term" value="F:zinc ion binding"/>
    <property type="evidence" value="ECO:0007669"/>
    <property type="project" value="UniProtKB-KW"/>
</dbReference>
<evidence type="ECO:0000256" key="4">
    <source>
        <dbReference type="PROSITE-ProRule" id="PRU00024"/>
    </source>
</evidence>
<dbReference type="PANTHER" id="PTHR25465">
    <property type="entry name" value="B-BOX DOMAIN CONTAINING"/>
    <property type="match status" value="1"/>
</dbReference>
<sequence length="402" mass="44178">MSLHSELQDEVAVVQDSVIKSQHIKRNSQSESECGKTASKIGYRSENKDSQSENGNPDESADNSSIQGERPRSPVPSVVSMKSDKSMGLPPEFSGEGQQHIKIHLDRPNSPGSMLDSEEDLQNFYIASEMTDGGEEVLCAICPKRAGKFCLTCVAHFCEIHVRQHYTAPALQRHNLVGVTDWERHLCDLHHRALEFFCQTDQVSICACCAVDDHRQHDVVPQGGHKSAQRRKIQIPPNIDIPPPGQVSIAAVKPEAVFLKWFGFSITASTEVPPPKNLTVETKVTSVSVKWKKPAGVAEVSYLLTLSRDEEHQTLHTDSEEHIFNHLKLEMEYTISVLTALSTGAQSKPVSKVINTCIPIPGNLEVGSVTAASASLSWSMPSEMDEIPHSFLVSYHSKGTGP</sequence>
<evidence type="ECO:0000259" key="7">
    <source>
        <dbReference type="PROSITE" id="PS50853"/>
    </source>
</evidence>
<dbReference type="AlphaFoldDB" id="A0ABD1IYC1"/>
<dbReference type="Proteomes" id="UP001591681">
    <property type="component" value="Unassembled WGS sequence"/>
</dbReference>
<dbReference type="InterPro" id="IPR003961">
    <property type="entry name" value="FN3_dom"/>
</dbReference>
<dbReference type="InterPro" id="IPR051051">
    <property type="entry name" value="E3_ubiq-ligase_TRIM/RNF"/>
</dbReference>
<dbReference type="Pfam" id="PF00041">
    <property type="entry name" value="fn3"/>
    <property type="match status" value="1"/>
</dbReference>
<evidence type="ECO:0008006" key="10">
    <source>
        <dbReference type="Google" id="ProtNLM"/>
    </source>
</evidence>
<evidence type="ECO:0000313" key="8">
    <source>
        <dbReference type="EMBL" id="KAL2079255.1"/>
    </source>
</evidence>
<dbReference type="EMBL" id="JBHFQA010000022">
    <property type="protein sequence ID" value="KAL2079255.1"/>
    <property type="molecule type" value="Genomic_DNA"/>
</dbReference>
<dbReference type="InterPro" id="IPR000315">
    <property type="entry name" value="Znf_B-box"/>
</dbReference>
<evidence type="ECO:0000256" key="2">
    <source>
        <dbReference type="ARBA" id="ARBA00022771"/>
    </source>
</evidence>
<dbReference type="InterPro" id="IPR036116">
    <property type="entry name" value="FN3_sf"/>
</dbReference>
<dbReference type="Pfam" id="PF00643">
    <property type="entry name" value="zf-B_box"/>
    <property type="match status" value="1"/>
</dbReference>
<keyword evidence="2 4" id="KW-0863">Zinc-finger</keyword>
<dbReference type="CDD" id="cd00063">
    <property type="entry name" value="FN3"/>
    <property type="match status" value="1"/>
</dbReference>
<feature type="region of interest" description="Disordered" evidence="5">
    <location>
        <begin position="16"/>
        <end position="99"/>
    </location>
</feature>
<dbReference type="CDD" id="cd19769">
    <property type="entry name" value="Bbox2_TRIM16-like"/>
    <property type="match status" value="1"/>
</dbReference>
<keyword evidence="9" id="KW-1185">Reference proteome</keyword>
<feature type="compositionally biased region" description="Polar residues" evidence="5">
    <location>
        <begin position="52"/>
        <end position="67"/>
    </location>
</feature>
<dbReference type="Gene3D" id="4.10.830.40">
    <property type="match status" value="1"/>
</dbReference>
<dbReference type="Gene3D" id="3.30.160.60">
    <property type="entry name" value="Classic Zinc Finger"/>
    <property type="match status" value="1"/>
</dbReference>
<evidence type="ECO:0000313" key="9">
    <source>
        <dbReference type="Proteomes" id="UP001591681"/>
    </source>
</evidence>
<dbReference type="SUPFAM" id="SSF49265">
    <property type="entry name" value="Fibronectin type III"/>
    <property type="match status" value="1"/>
</dbReference>
<dbReference type="PROSITE" id="PS50119">
    <property type="entry name" value="ZF_BBOX"/>
    <property type="match status" value="1"/>
</dbReference>
<keyword evidence="1" id="KW-0479">Metal-binding</keyword>
<feature type="domain" description="Fibronectin type-III" evidence="7">
    <location>
        <begin position="274"/>
        <end position="361"/>
    </location>
</feature>
<evidence type="ECO:0000259" key="6">
    <source>
        <dbReference type="PROSITE" id="PS50119"/>
    </source>
</evidence>
<evidence type="ECO:0000256" key="5">
    <source>
        <dbReference type="SAM" id="MobiDB-lite"/>
    </source>
</evidence>
<evidence type="ECO:0000256" key="1">
    <source>
        <dbReference type="ARBA" id="ARBA00022723"/>
    </source>
</evidence>
<organism evidence="8 9">
    <name type="scientific">Coilia grayii</name>
    <name type="common">Gray's grenadier anchovy</name>
    <dbReference type="NCBI Taxonomy" id="363190"/>
    <lineage>
        <taxon>Eukaryota</taxon>
        <taxon>Metazoa</taxon>
        <taxon>Chordata</taxon>
        <taxon>Craniata</taxon>
        <taxon>Vertebrata</taxon>
        <taxon>Euteleostomi</taxon>
        <taxon>Actinopterygii</taxon>
        <taxon>Neopterygii</taxon>
        <taxon>Teleostei</taxon>
        <taxon>Clupei</taxon>
        <taxon>Clupeiformes</taxon>
        <taxon>Clupeoidei</taxon>
        <taxon>Engraulidae</taxon>
        <taxon>Coilinae</taxon>
        <taxon>Coilia</taxon>
    </lineage>
</organism>
<dbReference type="PROSITE" id="PS50853">
    <property type="entry name" value="FN3"/>
    <property type="match status" value="1"/>
</dbReference>
<dbReference type="SMART" id="SM00060">
    <property type="entry name" value="FN3"/>
    <property type="match status" value="1"/>
</dbReference>
<dbReference type="InterPro" id="IPR013783">
    <property type="entry name" value="Ig-like_fold"/>
</dbReference>
<comment type="caution">
    <text evidence="8">The sequence shown here is derived from an EMBL/GenBank/DDBJ whole genome shotgun (WGS) entry which is preliminary data.</text>
</comment>
<keyword evidence="3" id="KW-0862">Zinc</keyword>
<name>A0ABD1IYC1_9TELE</name>
<proteinExistence type="predicted"/>
<feature type="domain" description="B box-type" evidence="6">
    <location>
        <begin position="182"/>
        <end position="222"/>
    </location>
</feature>
<dbReference type="Gene3D" id="2.60.40.10">
    <property type="entry name" value="Immunoglobulins"/>
    <property type="match status" value="1"/>
</dbReference>
<evidence type="ECO:0000256" key="3">
    <source>
        <dbReference type="ARBA" id="ARBA00022833"/>
    </source>
</evidence>